<reference evidence="2" key="1">
    <citation type="submission" date="2023-10" db="EMBL/GenBank/DDBJ databases">
        <authorList>
            <person name="Chen Y."/>
            <person name="Shah S."/>
            <person name="Dougan E. K."/>
            <person name="Thang M."/>
            <person name="Chan C."/>
        </authorList>
    </citation>
    <scope>NUCLEOTIDE SEQUENCE [LARGE SCALE GENOMIC DNA]</scope>
</reference>
<evidence type="ECO:0000313" key="3">
    <source>
        <dbReference type="Proteomes" id="UP001189429"/>
    </source>
</evidence>
<accession>A0ABN9U8M4</accession>
<evidence type="ECO:0000256" key="1">
    <source>
        <dbReference type="SAM" id="MobiDB-lite"/>
    </source>
</evidence>
<protein>
    <submittedName>
        <fullName evidence="2">Uncharacterized protein</fullName>
    </submittedName>
</protein>
<keyword evidence="3" id="KW-1185">Reference proteome</keyword>
<organism evidence="2 3">
    <name type="scientific">Prorocentrum cordatum</name>
    <dbReference type="NCBI Taxonomy" id="2364126"/>
    <lineage>
        <taxon>Eukaryota</taxon>
        <taxon>Sar</taxon>
        <taxon>Alveolata</taxon>
        <taxon>Dinophyceae</taxon>
        <taxon>Prorocentrales</taxon>
        <taxon>Prorocentraceae</taxon>
        <taxon>Prorocentrum</taxon>
    </lineage>
</organism>
<sequence>MAESAVGAEDRRVDLLISKRQRVDNDDALLNEAASHAPSSPEPSPQTWGSSASADEAVPEWAESAAEAEAERVDPVSAAPATPEETAAAAVLDAAALQARLSEMIAAGALAQRFSDIMAAGHAPGLGGPPVPQLRRAGLWRNFAVKRSRSAVRWGQSSVDAIGRETREGPLARQAWSARVGAGTAG</sequence>
<feature type="region of interest" description="Disordered" evidence="1">
    <location>
        <begin position="27"/>
        <end position="85"/>
    </location>
</feature>
<proteinExistence type="predicted"/>
<dbReference type="Proteomes" id="UP001189429">
    <property type="component" value="Unassembled WGS sequence"/>
</dbReference>
<name>A0ABN9U8M4_9DINO</name>
<gene>
    <name evidence="2" type="ORF">PCOR1329_LOCUS46239</name>
</gene>
<evidence type="ECO:0000313" key="2">
    <source>
        <dbReference type="EMBL" id="CAK0855521.1"/>
    </source>
</evidence>
<comment type="caution">
    <text evidence="2">The sequence shown here is derived from an EMBL/GenBank/DDBJ whole genome shotgun (WGS) entry which is preliminary data.</text>
</comment>
<dbReference type="EMBL" id="CAUYUJ010015560">
    <property type="protein sequence ID" value="CAK0855521.1"/>
    <property type="molecule type" value="Genomic_DNA"/>
</dbReference>
<feature type="region of interest" description="Disordered" evidence="1">
    <location>
        <begin position="165"/>
        <end position="186"/>
    </location>
</feature>